<proteinExistence type="predicted"/>
<dbReference type="EMBL" id="CP028843">
    <property type="protein sequence ID" value="AWB24309.1"/>
    <property type="molecule type" value="Genomic_DNA"/>
</dbReference>
<dbReference type="Pfam" id="PF01385">
    <property type="entry name" value="OrfB_IS605"/>
    <property type="match status" value="1"/>
</dbReference>
<gene>
    <name evidence="3" type="ORF">DA075_28385</name>
</gene>
<feature type="compositionally biased region" description="Basic residues" evidence="1">
    <location>
        <begin position="94"/>
        <end position="109"/>
    </location>
</feature>
<evidence type="ECO:0000259" key="2">
    <source>
        <dbReference type="Pfam" id="PF01385"/>
    </source>
</evidence>
<feature type="region of interest" description="Disordered" evidence="1">
    <location>
        <begin position="94"/>
        <end position="129"/>
    </location>
</feature>
<keyword evidence="4" id="KW-1185">Reference proteome</keyword>
<name>A0A2R4WRZ2_9HYPH</name>
<protein>
    <recommendedName>
        <fullName evidence="2">Probable transposase IS891/IS1136/IS1341 domain-containing protein</fullName>
    </recommendedName>
</protein>
<dbReference type="InterPro" id="IPR001959">
    <property type="entry name" value="Transposase"/>
</dbReference>
<dbReference type="Proteomes" id="UP000244755">
    <property type="component" value="Chromosome 1"/>
</dbReference>
<sequence>MNSTLISPAAAASAATARRSSPRLPRISGRARTTAFTVETTEVVVITPPVGEAVGGDLGVEALLTLSTGERIPNVRPASRREREIRVSRRALARCRKGSNRRRRSRRGWRGSFAPWPTPATSISTASRRGWRASTRSSCWRTCASGT</sequence>
<accession>A0A2R4WRZ2</accession>
<dbReference type="AlphaFoldDB" id="A0A2R4WRZ2"/>
<organism evidence="3 4">
    <name type="scientific">Methylobacterium currus</name>
    <dbReference type="NCBI Taxonomy" id="2051553"/>
    <lineage>
        <taxon>Bacteria</taxon>
        <taxon>Pseudomonadati</taxon>
        <taxon>Pseudomonadota</taxon>
        <taxon>Alphaproteobacteria</taxon>
        <taxon>Hyphomicrobiales</taxon>
        <taxon>Methylobacteriaceae</taxon>
        <taxon>Methylobacterium</taxon>
    </lineage>
</organism>
<reference evidence="3 4" key="1">
    <citation type="submission" date="2018-04" db="EMBL/GenBank/DDBJ databases">
        <title>Methylobacterium sp. PR1016A genome.</title>
        <authorList>
            <person name="Park W."/>
        </authorList>
    </citation>
    <scope>NUCLEOTIDE SEQUENCE [LARGE SCALE GENOMIC DNA]</scope>
    <source>
        <strain evidence="3 4">PR1016A</strain>
    </source>
</reference>
<feature type="compositionally biased region" description="Low complexity" evidence="1">
    <location>
        <begin position="7"/>
        <end position="28"/>
    </location>
</feature>
<feature type="domain" description="Probable transposase IS891/IS1136/IS1341" evidence="2">
    <location>
        <begin position="45"/>
        <end position="107"/>
    </location>
</feature>
<dbReference type="KEGG" id="mee:DA075_28385"/>
<evidence type="ECO:0000313" key="4">
    <source>
        <dbReference type="Proteomes" id="UP000244755"/>
    </source>
</evidence>
<evidence type="ECO:0000256" key="1">
    <source>
        <dbReference type="SAM" id="MobiDB-lite"/>
    </source>
</evidence>
<evidence type="ECO:0000313" key="3">
    <source>
        <dbReference type="EMBL" id="AWB24309.1"/>
    </source>
</evidence>
<feature type="region of interest" description="Disordered" evidence="1">
    <location>
        <begin position="1"/>
        <end position="28"/>
    </location>
</feature>